<dbReference type="EC" id="3.1.4.-" evidence="2"/>
<evidence type="ECO:0000313" key="4">
    <source>
        <dbReference type="EMBL" id="HDM90336.1"/>
    </source>
</evidence>
<proteinExistence type="inferred from homology"/>
<comment type="similarity">
    <text evidence="1 2">Belongs to the metallophosphoesterase superfamily. YfcE family.</text>
</comment>
<sequence>MKIGVVSDTHDNLSAIREIFGRFVDEGVDTVIHLGDLISPFVARIVGELYKGKMYLVLGNNDGDRLFLREVLDKAGFELLRSPAELEIAGRKLAVMHEPVFVEALARSGFYDVVLYG</sequence>
<feature type="non-terminal residue" evidence="4">
    <location>
        <position position="117"/>
    </location>
</feature>
<keyword evidence="2" id="KW-0479">Metal-binding</keyword>
<evidence type="ECO:0000259" key="3">
    <source>
        <dbReference type="Pfam" id="PF12850"/>
    </source>
</evidence>
<dbReference type="Proteomes" id="UP000885931">
    <property type="component" value="Unassembled WGS sequence"/>
</dbReference>
<feature type="domain" description="Calcineurin-like phosphoesterase" evidence="3">
    <location>
        <begin position="1"/>
        <end position="117"/>
    </location>
</feature>
<dbReference type="SUPFAM" id="SSF56300">
    <property type="entry name" value="Metallo-dependent phosphatases"/>
    <property type="match status" value="1"/>
</dbReference>
<dbReference type="GO" id="GO:0016787">
    <property type="term" value="F:hydrolase activity"/>
    <property type="evidence" value="ECO:0007669"/>
    <property type="project" value="UniProtKB-UniRule"/>
</dbReference>
<protein>
    <recommendedName>
        <fullName evidence="2">Phosphoesterase</fullName>
        <ecNumber evidence="2">3.1.4.-</ecNumber>
    </recommendedName>
</protein>
<dbReference type="EMBL" id="DRBW01000157">
    <property type="protein sequence ID" value="HDM90336.1"/>
    <property type="molecule type" value="Genomic_DNA"/>
</dbReference>
<dbReference type="Pfam" id="PF12850">
    <property type="entry name" value="Metallophos_2"/>
    <property type="match status" value="1"/>
</dbReference>
<evidence type="ECO:0000256" key="2">
    <source>
        <dbReference type="RuleBase" id="RU362039"/>
    </source>
</evidence>
<reference evidence="4" key="1">
    <citation type="journal article" date="2020" name="mSystems">
        <title>Genome- and Community-Level Interaction Insights into Carbon Utilization and Element Cycling Functions of Hydrothermarchaeota in Hydrothermal Sediment.</title>
        <authorList>
            <person name="Zhou Z."/>
            <person name="Liu Y."/>
            <person name="Xu W."/>
            <person name="Pan J."/>
            <person name="Luo Z.H."/>
            <person name="Li M."/>
        </authorList>
    </citation>
    <scope>NUCLEOTIDE SEQUENCE [LARGE SCALE GENOMIC DNA]</scope>
    <source>
        <strain evidence="4">HyVt-237</strain>
    </source>
</reference>
<dbReference type="InterPro" id="IPR024654">
    <property type="entry name" value="Calcineurin-like_PHP_lpxH"/>
</dbReference>
<dbReference type="GO" id="GO:0046872">
    <property type="term" value="F:metal ion binding"/>
    <property type="evidence" value="ECO:0007669"/>
    <property type="project" value="UniProtKB-KW"/>
</dbReference>
<dbReference type="NCBIfam" id="TIGR00040">
    <property type="entry name" value="yfcE"/>
    <property type="match status" value="1"/>
</dbReference>
<dbReference type="InterPro" id="IPR029052">
    <property type="entry name" value="Metallo-depent_PP-like"/>
</dbReference>
<comment type="caution">
    <text evidence="4">The sequence shown here is derived from an EMBL/GenBank/DDBJ whole genome shotgun (WGS) entry which is preliminary data.</text>
</comment>
<name>A0A7C0X9G3_UNCW3</name>
<comment type="cofactor">
    <cofactor evidence="2">
        <name>a divalent metal cation</name>
        <dbReference type="ChEBI" id="CHEBI:60240"/>
    </cofactor>
</comment>
<dbReference type="PANTHER" id="PTHR43165:SF1">
    <property type="entry name" value="PHOSPHODIESTERASE MJ0936"/>
    <property type="match status" value="1"/>
</dbReference>
<accession>A0A7C0X9G3</accession>
<dbReference type="Gene3D" id="3.60.21.10">
    <property type="match status" value="1"/>
</dbReference>
<organism evidence="4">
    <name type="scientific">candidate division WOR-3 bacterium</name>
    <dbReference type="NCBI Taxonomy" id="2052148"/>
    <lineage>
        <taxon>Bacteria</taxon>
        <taxon>Bacteria division WOR-3</taxon>
    </lineage>
</organism>
<dbReference type="InterPro" id="IPR053193">
    <property type="entry name" value="MetalloPDE_YfcE-like"/>
</dbReference>
<dbReference type="AlphaFoldDB" id="A0A7C0X9G3"/>
<dbReference type="InterPro" id="IPR000979">
    <property type="entry name" value="Phosphodiesterase_MJ0936/Vps29"/>
</dbReference>
<gene>
    <name evidence="4" type="ORF">ENG67_03895</name>
</gene>
<evidence type="ECO:0000256" key="1">
    <source>
        <dbReference type="ARBA" id="ARBA00008950"/>
    </source>
</evidence>
<dbReference type="PANTHER" id="PTHR43165">
    <property type="entry name" value="METALLOPHOSPHOESTERASE"/>
    <property type="match status" value="1"/>
</dbReference>